<reference evidence="2" key="1">
    <citation type="journal article" date="2017" name="Nature">
        <title>The sunflower genome provides insights into oil metabolism, flowering and Asterid evolution.</title>
        <authorList>
            <person name="Badouin H."/>
            <person name="Gouzy J."/>
            <person name="Grassa C.J."/>
            <person name="Murat F."/>
            <person name="Staton S.E."/>
            <person name="Cottret L."/>
            <person name="Lelandais-Briere C."/>
            <person name="Owens G.L."/>
            <person name="Carrere S."/>
            <person name="Mayjonade B."/>
            <person name="Legrand L."/>
            <person name="Gill N."/>
            <person name="Kane N.C."/>
            <person name="Bowers J.E."/>
            <person name="Hubner S."/>
            <person name="Bellec A."/>
            <person name="Berard A."/>
            <person name="Berges H."/>
            <person name="Blanchet N."/>
            <person name="Boniface M.C."/>
            <person name="Brunel D."/>
            <person name="Catrice O."/>
            <person name="Chaidir N."/>
            <person name="Claudel C."/>
            <person name="Donnadieu C."/>
            <person name="Faraut T."/>
            <person name="Fievet G."/>
            <person name="Helmstetter N."/>
            <person name="King M."/>
            <person name="Knapp S.J."/>
            <person name="Lai Z."/>
            <person name="Le Paslier M.C."/>
            <person name="Lippi Y."/>
            <person name="Lorenzon L."/>
            <person name="Mandel J.R."/>
            <person name="Marage G."/>
            <person name="Marchand G."/>
            <person name="Marquand E."/>
            <person name="Bret-Mestries E."/>
            <person name="Morien E."/>
            <person name="Nambeesan S."/>
            <person name="Nguyen T."/>
            <person name="Pegot-Espagnet P."/>
            <person name="Pouilly N."/>
            <person name="Raftis F."/>
            <person name="Sallet E."/>
            <person name="Schiex T."/>
            <person name="Thomas J."/>
            <person name="Vandecasteele C."/>
            <person name="Vares D."/>
            <person name="Vear F."/>
            <person name="Vautrin S."/>
            <person name="Crespi M."/>
            <person name="Mangin B."/>
            <person name="Burke J.M."/>
            <person name="Salse J."/>
            <person name="Munos S."/>
            <person name="Vincourt P."/>
            <person name="Rieseberg L.H."/>
            <person name="Langlade N.B."/>
        </authorList>
    </citation>
    <scope>NUCLEOTIDE SEQUENCE</scope>
    <source>
        <tissue evidence="2">Leaves</tissue>
    </source>
</reference>
<organism evidence="2 3">
    <name type="scientific">Helianthus annuus</name>
    <name type="common">Common sunflower</name>
    <dbReference type="NCBI Taxonomy" id="4232"/>
    <lineage>
        <taxon>Eukaryota</taxon>
        <taxon>Viridiplantae</taxon>
        <taxon>Streptophyta</taxon>
        <taxon>Embryophyta</taxon>
        <taxon>Tracheophyta</taxon>
        <taxon>Spermatophyta</taxon>
        <taxon>Magnoliopsida</taxon>
        <taxon>eudicotyledons</taxon>
        <taxon>Gunneridae</taxon>
        <taxon>Pentapetalae</taxon>
        <taxon>asterids</taxon>
        <taxon>campanulids</taxon>
        <taxon>Asterales</taxon>
        <taxon>Asteraceae</taxon>
        <taxon>Asteroideae</taxon>
        <taxon>Heliantheae alliance</taxon>
        <taxon>Heliantheae</taxon>
        <taxon>Helianthus</taxon>
    </lineage>
</organism>
<sequence length="94" mass="10253">MINTLQTMGMVWAKEIPVVRKNCIINSGKGYRRPSEKGYAGKQTQSVEETSDRIDRSNGLKTVPSGKAPEALKAAMSALSKAHTSFSGFLSRFC</sequence>
<protein>
    <submittedName>
        <fullName evidence="2">Uncharacterized protein</fullName>
    </submittedName>
</protein>
<comment type="caution">
    <text evidence="2">The sequence shown here is derived from an EMBL/GenBank/DDBJ whole genome shotgun (WGS) entry which is preliminary data.</text>
</comment>
<dbReference type="AlphaFoldDB" id="A0A9K3I003"/>
<evidence type="ECO:0000313" key="2">
    <source>
        <dbReference type="EMBL" id="KAF5788103.1"/>
    </source>
</evidence>
<proteinExistence type="predicted"/>
<dbReference type="Gramene" id="mRNA:HanXRQr2_Chr10g0460301">
    <property type="protein sequence ID" value="CDS:HanXRQr2_Chr10g0460301.1"/>
    <property type="gene ID" value="HanXRQr2_Chr10g0460301"/>
</dbReference>
<dbReference type="EMBL" id="MNCJ02000325">
    <property type="protein sequence ID" value="KAF5788103.1"/>
    <property type="molecule type" value="Genomic_DNA"/>
</dbReference>
<keyword evidence="3" id="KW-1185">Reference proteome</keyword>
<name>A0A9K3I003_HELAN</name>
<reference evidence="2" key="2">
    <citation type="submission" date="2020-06" db="EMBL/GenBank/DDBJ databases">
        <title>Helianthus annuus Genome sequencing and assembly Release 2.</title>
        <authorList>
            <person name="Gouzy J."/>
            <person name="Langlade N."/>
            <person name="Munos S."/>
        </authorList>
    </citation>
    <scope>NUCLEOTIDE SEQUENCE</scope>
    <source>
        <tissue evidence="2">Leaves</tissue>
    </source>
</reference>
<evidence type="ECO:0000256" key="1">
    <source>
        <dbReference type="SAM" id="MobiDB-lite"/>
    </source>
</evidence>
<accession>A0A9K3I003</accession>
<gene>
    <name evidence="2" type="ORF">HanXRQr2_Chr10g0460301</name>
</gene>
<feature type="region of interest" description="Disordered" evidence="1">
    <location>
        <begin position="31"/>
        <end position="65"/>
    </location>
</feature>
<evidence type="ECO:0000313" key="3">
    <source>
        <dbReference type="Proteomes" id="UP000215914"/>
    </source>
</evidence>
<dbReference type="Proteomes" id="UP000215914">
    <property type="component" value="Unassembled WGS sequence"/>
</dbReference>